<dbReference type="InterPro" id="IPR005484">
    <property type="entry name" value="Ribosomal_uL18_bac/plant/anim"/>
</dbReference>
<evidence type="ECO:0000256" key="3">
    <source>
        <dbReference type="ARBA" id="ARBA00022884"/>
    </source>
</evidence>
<evidence type="ECO:0000256" key="1">
    <source>
        <dbReference type="ARBA" id="ARBA00007116"/>
    </source>
</evidence>
<keyword evidence="2 7" id="KW-0699">rRNA-binding</keyword>
<keyword evidence="4 7" id="KW-0689">Ribosomal protein</keyword>
<keyword evidence="5 7" id="KW-0687">Ribonucleoprotein</keyword>
<dbReference type="Pfam" id="PF00861">
    <property type="entry name" value="Ribosomal_L18p"/>
    <property type="match status" value="1"/>
</dbReference>
<dbReference type="GO" id="GO:0022625">
    <property type="term" value="C:cytosolic large ribosomal subunit"/>
    <property type="evidence" value="ECO:0007669"/>
    <property type="project" value="TreeGrafter"/>
</dbReference>
<comment type="caution">
    <text evidence="8">The sequence shown here is derived from an EMBL/GenBank/DDBJ whole genome shotgun (WGS) entry which is preliminary data.</text>
</comment>
<dbReference type="GO" id="GO:0003735">
    <property type="term" value="F:structural constituent of ribosome"/>
    <property type="evidence" value="ECO:0007669"/>
    <property type="project" value="InterPro"/>
</dbReference>
<dbReference type="NCBIfam" id="TIGR00060">
    <property type="entry name" value="L18_bact"/>
    <property type="match status" value="1"/>
</dbReference>
<reference evidence="8 9" key="1">
    <citation type="journal article" date="2016" name="Nat. Commun.">
        <title>Thousands of microbial genomes shed light on interconnected biogeochemical processes in an aquifer system.</title>
        <authorList>
            <person name="Anantharaman K."/>
            <person name="Brown C.T."/>
            <person name="Hug L.A."/>
            <person name="Sharon I."/>
            <person name="Castelle C.J."/>
            <person name="Probst A.J."/>
            <person name="Thomas B.C."/>
            <person name="Singh A."/>
            <person name="Wilkins M.J."/>
            <person name="Karaoz U."/>
            <person name="Brodie E.L."/>
            <person name="Williams K.H."/>
            <person name="Hubbard S.S."/>
            <person name="Banfield J.F."/>
        </authorList>
    </citation>
    <scope>NUCLEOTIDE SEQUENCE [LARGE SCALE GENOMIC DNA]</scope>
</reference>
<evidence type="ECO:0000313" key="8">
    <source>
        <dbReference type="EMBL" id="OGG43954.1"/>
    </source>
</evidence>
<dbReference type="PANTHER" id="PTHR12899">
    <property type="entry name" value="39S RIBOSOMAL PROTEIN L18, MITOCHONDRIAL"/>
    <property type="match status" value="1"/>
</dbReference>
<dbReference type="AlphaFoldDB" id="A0A1F6C435"/>
<evidence type="ECO:0000256" key="4">
    <source>
        <dbReference type="ARBA" id="ARBA00022980"/>
    </source>
</evidence>
<dbReference type="GO" id="GO:0006412">
    <property type="term" value="P:translation"/>
    <property type="evidence" value="ECO:0007669"/>
    <property type="project" value="UniProtKB-UniRule"/>
</dbReference>
<dbReference type="InterPro" id="IPR004389">
    <property type="entry name" value="Ribosomal_uL18_bac-type"/>
</dbReference>
<dbReference type="STRING" id="1798473.A3G50_00035"/>
<dbReference type="SUPFAM" id="SSF53137">
    <property type="entry name" value="Translational machinery components"/>
    <property type="match status" value="1"/>
</dbReference>
<comment type="subunit">
    <text evidence="7">Part of the 50S ribosomal subunit; part of the 5S rRNA/L5/L18/L25 subcomplex. Contacts the 5S and 23S rRNAs.</text>
</comment>
<dbReference type="EMBL" id="MFKM01000001">
    <property type="protein sequence ID" value="OGG43954.1"/>
    <property type="molecule type" value="Genomic_DNA"/>
</dbReference>
<dbReference type="InterPro" id="IPR057268">
    <property type="entry name" value="Ribosomal_L18"/>
</dbReference>
<evidence type="ECO:0000256" key="5">
    <source>
        <dbReference type="ARBA" id="ARBA00023274"/>
    </source>
</evidence>
<dbReference type="FunFam" id="3.30.420.100:FF:000001">
    <property type="entry name" value="50S ribosomal protein L18"/>
    <property type="match status" value="1"/>
</dbReference>
<dbReference type="CDD" id="cd00432">
    <property type="entry name" value="Ribosomal_L18_L5e"/>
    <property type="match status" value="1"/>
</dbReference>
<dbReference type="PANTHER" id="PTHR12899:SF3">
    <property type="entry name" value="LARGE RIBOSOMAL SUBUNIT PROTEIN UL18M"/>
    <property type="match status" value="1"/>
</dbReference>
<sequence>MKKPINKIREMRKKRVRAKISGTAERPRLNVFRSNRFIYAQLIDDASGRTLAAASTKEAGAAGDKKAQAKVVGLLIAKKAKEKGIKAAIFDRGAYQYHGRVKALAEAFKEHGLQL</sequence>
<evidence type="ECO:0000256" key="6">
    <source>
        <dbReference type="ARBA" id="ARBA00035197"/>
    </source>
</evidence>
<protein>
    <recommendedName>
        <fullName evidence="6 7">Large ribosomal subunit protein uL18</fullName>
    </recommendedName>
</protein>
<evidence type="ECO:0000313" key="9">
    <source>
        <dbReference type="Proteomes" id="UP000176633"/>
    </source>
</evidence>
<dbReference type="Gene3D" id="3.30.420.100">
    <property type="match status" value="1"/>
</dbReference>
<evidence type="ECO:0000256" key="2">
    <source>
        <dbReference type="ARBA" id="ARBA00022730"/>
    </source>
</evidence>
<comment type="function">
    <text evidence="7">This is one of the proteins that bind and probably mediate the attachment of the 5S RNA into the large ribosomal subunit, where it forms part of the central protuberance.</text>
</comment>
<dbReference type="Proteomes" id="UP000176633">
    <property type="component" value="Unassembled WGS sequence"/>
</dbReference>
<keyword evidence="3 7" id="KW-0694">RNA-binding</keyword>
<comment type="similarity">
    <text evidence="1 7">Belongs to the universal ribosomal protein uL18 family.</text>
</comment>
<evidence type="ECO:0000256" key="7">
    <source>
        <dbReference type="HAMAP-Rule" id="MF_01337"/>
    </source>
</evidence>
<gene>
    <name evidence="7" type="primary">rplR</name>
    <name evidence="8" type="ORF">A3G50_00035</name>
</gene>
<organism evidence="8 9">
    <name type="scientific">Candidatus Jorgensenbacteria bacterium RIFCSPLOWO2_12_FULL_42_11</name>
    <dbReference type="NCBI Taxonomy" id="1798473"/>
    <lineage>
        <taxon>Bacteria</taxon>
        <taxon>Candidatus Joergenseniibacteriota</taxon>
    </lineage>
</organism>
<dbReference type="HAMAP" id="MF_01337_B">
    <property type="entry name" value="Ribosomal_uL18_B"/>
    <property type="match status" value="1"/>
</dbReference>
<accession>A0A1F6C435</accession>
<name>A0A1F6C435_9BACT</name>
<dbReference type="GO" id="GO:0008097">
    <property type="term" value="F:5S rRNA binding"/>
    <property type="evidence" value="ECO:0007669"/>
    <property type="project" value="TreeGrafter"/>
</dbReference>
<proteinExistence type="inferred from homology"/>